<protein>
    <submittedName>
        <fullName evidence="3">Helix-turn-helix transcriptional regulator</fullName>
    </submittedName>
</protein>
<dbReference type="Gene3D" id="1.10.260.40">
    <property type="entry name" value="lambda repressor-like DNA-binding domains"/>
    <property type="match status" value="1"/>
</dbReference>
<evidence type="ECO:0000313" key="3">
    <source>
        <dbReference type="EMBL" id="MBB2161644.1"/>
    </source>
</evidence>
<feature type="domain" description="HTH cro/C1-type" evidence="2">
    <location>
        <begin position="69"/>
        <end position="120"/>
    </location>
</feature>
<accession>A0A7W4IF67</accession>
<evidence type="ECO:0000313" key="4">
    <source>
        <dbReference type="Proteomes" id="UP000589085"/>
    </source>
</evidence>
<evidence type="ECO:0000256" key="1">
    <source>
        <dbReference type="ARBA" id="ARBA00023125"/>
    </source>
</evidence>
<dbReference type="InterPro" id="IPR001387">
    <property type="entry name" value="Cro/C1-type_HTH"/>
</dbReference>
<dbReference type="GO" id="GO:0005829">
    <property type="term" value="C:cytosol"/>
    <property type="evidence" value="ECO:0007669"/>
    <property type="project" value="TreeGrafter"/>
</dbReference>
<dbReference type="AlphaFoldDB" id="A0A7W4IF67"/>
<sequence length="122" mass="13465">MNHIAPISETPETITLNRSDWEAILDRLEDRSDLDAIRRSEQTNAHAHAYTDAETQRMVLDDVSAFIIWRERAGLTQKALAAASGVSQSYVDEIEAGKKRGSTSALAKIAKTLGVSIERLLD</sequence>
<proteinExistence type="predicted"/>
<dbReference type="PANTHER" id="PTHR46797:SF1">
    <property type="entry name" value="METHYLPHOSPHONATE SYNTHASE"/>
    <property type="match status" value="1"/>
</dbReference>
<dbReference type="Proteomes" id="UP000589085">
    <property type="component" value="Unassembled WGS sequence"/>
</dbReference>
<dbReference type="PANTHER" id="PTHR46797">
    <property type="entry name" value="HTH-TYPE TRANSCRIPTIONAL REGULATOR"/>
    <property type="match status" value="1"/>
</dbReference>
<dbReference type="CDD" id="cd00093">
    <property type="entry name" value="HTH_XRE"/>
    <property type="match status" value="1"/>
</dbReference>
<evidence type="ECO:0000259" key="2">
    <source>
        <dbReference type="PROSITE" id="PS50943"/>
    </source>
</evidence>
<dbReference type="PROSITE" id="PS50943">
    <property type="entry name" value="HTH_CROC1"/>
    <property type="match status" value="1"/>
</dbReference>
<dbReference type="EMBL" id="JABEQJ010000023">
    <property type="protein sequence ID" value="MBB2161644.1"/>
    <property type="molecule type" value="Genomic_DNA"/>
</dbReference>
<dbReference type="GO" id="GO:0003700">
    <property type="term" value="F:DNA-binding transcription factor activity"/>
    <property type="evidence" value="ECO:0007669"/>
    <property type="project" value="TreeGrafter"/>
</dbReference>
<keyword evidence="1" id="KW-0238">DNA-binding</keyword>
<dbReference type="GO" id="GO:0003677">
    <property type="term" value="F:DNA binding"/>
    <property type="evidence" value="ECO:0007669"/>
    <property type="project" value="UniProtKB-KW"/>
</dbReference>
<dbReference type="Pfam" id="PF01381">
    <property type="entry name" value="HTH_3"/>
    <property type="match status" value="1"/>
</dbReference>
<comment type="caution">
    <text evidence="3">The sequence shown here is derived from an EMBL/GenBank/DDBJ whole genome shotgun (WGS) entry which is preliminary data.</text>
</comment>
<dbReference type="SMART" id="SM00530">
    <property type="entry name" value="HTH_XRE"/>
    <property type="match status" value="1"/>
</dbReference>
<dbReference type="InterPro" id="IPR050807">
    <property type="entry name" value="TransReg_Diox_bact_type"/>
</dbReference>
<gene>
    <name evidence="3" type="ORF">HLH48_15950</name>
</gene>
<name>A0A7W4IF67_9PROT</name>
<reference evidence="3 4" key="1">
    <citation type="submission" date="2020-04" db="EMBL/GenBank/DDBJ databases">
        <title>Description of novel Gluconacetobacter.</title>
        <authorList>
            <person name="Sombolestani A."/>
        </authorList>
    </citation>
    <scope>NUCLEOTIDE SEQUENCE [LARGE SCALE GENOMIC DNA]</scope>
    <source>
        <strain evidence="3 4">LMG 19747</strain>
    </source>
</reference>
<dbReference type="SUPFAM" id="SSF47413">
    <property type="entry name" value="lambda repressor-like DNA-binding domains"/>
    <property type="match status" value="1"/>
</dbReference>
<dbReference type="RefSeq" id="WP_182998474.1">
    <property type="nucleotide sequence ID" value="NZ_JABEQJ010000023.1"/>
</dbReference>
<dbReference type="InterPro" id="IPR010982">
    <property type="entry name" value="Lambda_DNA-bd_dom_sf"/>
</dbReference>
<organism evidence="3 4">
    <name type="scientific">Gluconacetobacter sacchari</name>
    <dbReference type="NCBI Taxonomy" id="92759"/>
    <lineage>
        <taxon>Bacteria</taxon>
        <taxon>Pseudomonadati</taxon>
        <taxon>Pseudomonadota</taxon>
        <taxon>Alphaproteobacteria</taxon>
        <taxon>Acetobacterales</taxon>
        <taxon>Acetobacteraceae</taxon>
        <taxon>Gluconacetobacter</taxon>
    </lineage>
</organism>